<keyword evidence="1" id="KW-0472">Membrane</keyword>
<keyword evidence="1" id="KW-0812">Transmembrane</keyword>
<comment type="caution">
    <text evidence="2">The sequence shown here is derived from an EMBL/GenBank/DDBJ whole genome shotgun (WGS) entry which is preliminary data.</text>
</comment>
<accession>A0A4V2Z8M9</accession>
<sequence length="183" mass="21251">MRRKLPSVLRRFLGDTHGSVSVEFVLVMPFLFWAFMATFVYFDGFRQSAQNLKAAYAIGDMISRETEAINDTYVDSMEEVLQLMARSTSTVKLRVTVVRWDEDDDRYYVVWSENRGYASERKNSDISDVEARLPVMPDGERVILIETQSTYQPIFDVGVGDRDLDNFIFTRPRFVNQIKWSSS</sequence>
<reference evidence="2 3" key="1">
    <citation type="submission" date="2019-03" db="EMBL/GenBank/DDBJ databases">
        <authorList>
            <person name="Zhang S."/>
        </authorList>
    </citation>
    <scope>NUCLEOTIDE SEQUENCE [LARGE SCALE GENOMIC DNA]</scope>
    <source>
        <strain evidence="2 3">S4J41</strain>
    </source>
</reference>
<proteinExistence type="predicted"/>
<keyword evidence="3" id="KW-1185">Reference proteome</keyword>
<dbReference type="Proteomes" id="UP000294662">
    <property type="component" value="Unassembled WGS sequence"/>
</dbReference>
<dbReference type="RefSeq" id="WP_132826966.1">
    <property type="nucleotide sequence ID" value="NZ_SMFP01000001.1"/>
</dbReference>
<name>A0A4V2Z8M9_9RHOB</name>
<dbReference type="OrthoDB" id="7876207at2"/>
<protein>
    <submittedName>
        <fullName evidence="2">Pilus assembly protein</fullName>
    </submittedName>
</protein>
<feature type="transmembrane region" description="Helical" evidence="1">
    <location>
        <begin position="20"/>
        <end position="42"/>
    </location>
</feature>
<dbReference type="AlphaFoldDB" id="A0A4V2Z8M9"/>
<organism evidence="2 3">
    <name type="scientific">Antarcticimicrobium sediminis</name>
    <dbReference type="NCBI Taxonomy" id="2546227"/>
    <lineage>
        <taxon>Bacteria</taxon>
        <taxon>Pseudomonadati</taxon>
        <taxon>Pseudomonadota</taxon>
        <taxon>Alphaproteobacteria</taxon>
        <taxon>Rhodobacterales</taxon>
        <taxon>Paracoccaceae</taxon>
        <taxon>Antarcticimicrobium</taxon>
    </lineage>
</organism>
<evidence type="ECO:0000313" key="3">
    <source>
        <dbReference type="Proteomes" id="UP000294662"/>
    </source>
</evidence>
<dbReference type="EMBL" id="SMFP01000001">
    <property type="protein sequence ID" value="TDE40976.1"/>
    <property type="molecule type" value="Genomic_DNA"/>
</dbReference>
<gene>
    <name evidence="2" type="ORF">E1B25_01825</name>
</gene>
<keyword evidence="1" id="KW-1133">Transmembrane helix</keyword>
<evidence type="ECO:0000256" key="1">
    <source>
        <dbReference type="SAM" id="Phobius"/>
    </source>
</evidence>
<evidence type="ECO:0000313" key="2">
    <source>
        <dbReference type="EMBL" id="TDE40976.1"/>
    </source>
</evidence>